<accession>A0A3N1XKM7</accession>
<dbReference type="PANTHER" id="PTHR36113:SF1">
    <property type="entry name" value="GLYOXALASE_BLEOMYCIN RESISTANCE PROTEIN_DIOXYGENASE"/>
    <property type="match status" value="1"/>
</dbReference>
<dbReference type="CDD" id="cd06587">
    <property type="entry name" value="VOC"/>
    <property type="match status" value="1"/>
</dbReference>
<dbReference type="EMBL" id="RJVG01000007">
    <property type="protein sequence ID" value="ROR27265.1"/>
    <property type="molecule type" value="Genomic_DNA"/>
</dbReference>
<name>A0A3N1XKM7_9FIRM</name>
<evidence type="ECO:0000313" key="3">
    <source>
        <dbReference type="Proteomes" id="UP000273083"/>
    </source>
</evidence>
<keyword evidence="2" id="KW-0456">Lyase</keyword>
<dbReference type="InterPro" id="IPR004360">
    <property type="entry name" value="Glyas_Fos-R_dOase_dom"/>
</dbReference>
<dbReference type="InterPro" id="IPR051332">
    <property type="entry name" value="Fosfomycin_Res_Enzymes"/>
</dbReference>
<dbReference type="RefSeq" id="WP_123609954.1">
    <property type="nucleotide sequence ID" value="NZ_RJVG01000007.1"/>
</dbReference>
<dbReference type="SUPFAM" id="SSF54593">
    <property type="entry name" value="Glyoxalase/Bleomycin resistance protein/Dihydroxybiphenyl dioxygenase"/>
    <property type="match status" value="1"/>
</dbReference>
<reference evidence="2 3" key="1">
    <citation type="submission" date="2018-11" db="EMBL/GenBank/DDBJ databases">
        <title>Genomic Encyclopedia of Type Strains, Phase IV (KMG-IV): sequencing the most valuable type-strain genomes for metagenomic binning, comparative biology and taxonomic classification.</title>
        <authorList>
            <person name="Goeker M."/>
        </authorList>
    </citation>
    <scope>NUCLEOTIDE SEQUENCE [LARGE SCALE GENOMIC DNA]</scope>
    <source>
        <strain evidence="2 3">DSM 26537</strain>
    </source>
</reference>
<dbReference type="InterPro" id="IPR029068">
    <property type="entry name" value="Glyas_Bleomycin-R_OHBP_Dase"/>
</dbReference>
<dbReference type="Pfam" id="PF00903">
    <property type="entry name" value="Glyoxalase"/>
    <property type="match status" value="1"/>
</dbReference>
<sequence>MNFCWITLRVADMEESLKFYHEILGLPICTRHGGPDMEIVMLGEEDKPKIELLYDRNSEVPINAKGLSIGIEVESLDETLNYVKEKGISIYREPFSPNPHVRFFFIKDPNGIEVQLVENK</sequence>
<dbReference type="PROSITE" id="PS51819">
    <property type="entry name" value="VOC"/>
    <property type="match status" value="1"/>
</dbReference>
<protein>
    <submittedName>
        <fullName evidence="2">Lactoylglutathione lyase</fullName>
    </submittedName>
</protein>
<dbReference type="PANTHER" id="PTHR36113">
    <property type="entry name" value="LYASE, PUTATIVE-RELATED-RELATED"/>
    <property type="match status" value="1"/>
</dbReference>
<proteinExistence type="predicted"/>
<dbReference type="OrthoDB" id="192739at2"/>
<feature type="domain" description="VOC" evidence="1">
    <location>
        <begin position="2"/>
        <end position="119"/>
    </location>
</feature>
<dbReference type="AlphaFoldDB" id="A0A3N1XKM7"/>
<dbReference type="GO" id="GO:0016829">
    <property type="term" value="F:lyase activity"/>
    <property type="evidence" value="ECO:0007669"/>
    <property type="project" value="UniProtKB-KW"/>
</dbReference>
<dbReference type="Proteomes" id="UP000273083">
    <property type="component" value="Unassembled WGS sequence"/>
</dbReference>
<evidence type="ECO:0000313" key="2">
    <source>
        <dbReference type="EMBL" id="ROR27265.1"/>
    </source>
</evidence>
<comment type="caution">
    <text evidence="2">The sequence shown here is derived from an EMBL/GenBank/DDBJ whole genome shotgun (WGS) entry which is preliminary data.</text>
</comment>
<keyword evidence="3" id="KW-1185">Reference proteome</keyword>
<dbReference type="InterPro" id="IPR037523">
    <property type="entry name" value="VOC_core"/>
</dbReference>
<evidence type="ECO:0000259" key="1">
    <source>
        <dbReference type="PROSITE" id="PS51819"/>
    </source>
</evidence>
<organism evidence="2 3">
    <name type="scientific">Mobilisporobacter senegalensis</name>
    <dbReference type="NCBI Taxonomy" id="1329262"/>
    <lineage>
        <taxon>Bacteria</taxon>
        <taxon>Bacillati</taxon>
        <taxon>Bacillota</taxon>
        <taxon>Clostridia</taxon>
        <taxon>Lachnospirales</taxon>
        <taxon>Lachnospiraceae</taxon>
        <taxon>Mobilisporobacter</taxon>
    </lineage>
</organism>
<gene>
    <name evidence="2" type="ORF">EDD66_107179</name>
</gene>
<dbReference type="Gene3D" id="3.10.180.10">
    <property type="entry name" value="2,3-Dihydroxybiphenyl 1,2-Dioxygenase, domain 1"/>
    <property type="match status" value="1"/>
</dbReference>